<dbReference type="Proteomes" id="UP000483820">
    <property type="component" value="Chromosome I"/>
</dbReference>
<dbReference type="EMBL" id="WUAV01000001">
    <property type="protein sequence ID" value="KAF1769722.1"/>
    <property type="molecule type" value="Genomic_DNA"/>
</dbReference>
<feature type="region of interest" description="Disordered" evidence="1">
    <location>
        <begin position="1"/>
        <end position="20"/>
    </location>
</feature>
<protein>
    <submittedName>
        <fullName evidence="2">Uncharacterized protein</fullName>
    </submittedName>
</protein>
<name>A0A6A5HVE2_CAERE</name>
<evidence type="ECO:0000256" key="1">
    <source>
        <dbReference type="SAM" id="MobiDB-lite"/>
    </source>
</evidence>
<gene>
    <name evidence="2" type="ORF">GCK72_001539</name>
</gene>
<dbReference type="RefSeq" id="XP_053591662.1">
    <property type="nucleotide sequence ID" value="XM_053723017.1"/>
</dbReference>
<evidence type="ECO:0000313" key="2">
    <source>
        <dbReference type="EMBL" id="KAF1769722.1"/>
    </source>
</evidence>
<comment type="caution">
    <text evidence="2">The sequence shown here is derived from an EMBL/GenBank/DDBJ whole genome shotgun (WGS) entry which is preliminary data.</text>
</comment>
<proteinExistence type="predicted"/>
<sequence length="75" mass="8667">MKKANEMSPRRHSTSSGSIRIQVNEDWTQLNKKFGCLQRKSDGFRRSRHKDAIHCHGSSSTPYQQKILLPLRTSL</sequence>
<accession>A0A6A5HVE2</accession>
<organism evidence="2 3">
    <name type="scientific">Caenorhabditis remanei</name>
    <name type="common">Caenorhabditis vulgaris</name>
    <dbReference type="NCBI Taxonomy" id="31234"/>
    <lineage>
        <taxon>Eukaryota</taxon>
        <taxon>Metazoa</taxon>
        <taxon>Ecdysozoa</taxon>
        <taxon>Nematoda</taxon>
        <taxon>Chromadorea</taxon>
        <taxon>Rhabditida</taxon>
        <taxon>Rhabditina</taxon>
        <taxon>Rhabditomorpha</taxon>
        <taxon>Rhabditoidea</taxon>
        <taxon>Rhabditidae</taxon>
        <taxon>Peloderinae</taxon>
        <taxon>Caenorhabditis</taxon>
    </lineage>
</organism>
<dbReference type="KEGG" id="crq:GCK72_001539"/>
<dbReference type="CTD" id="78773273"/>
<dbReference type="GeneID" id="78773273"/>
<evidence type="ECO:0000313" key="3">
    <source>
        <dbReference type="Proteomes" id="UP000483820"/>
    </source>
</evidence>
<reference evidence="2 3" key="1">
    <citation type="submission" date="2019-12" db="EMBL/GenBank/DDBJ databases">
        <title>Chromosome-level assembly of the Caenorhabditis remanei genome.</title>
        <authorList>
            <person name="Teterina A.A."/>
            <person name="Willis J.H."/>
            <person name="Phillips P.C."/>
        </authorList>
    </citation>
    <scope>NUCLEOTIDE SEQUENCE [LARGE SCALE GENOMIC DNA]</scope>
    <source>
        <strain evidence="2 3">PX506</strain>
        <tissue evidence="2">Whole organism</tissue>
    </source>
</reference>
<dbReference type="AlphaFoldDB" id="A0A6A5HVE2"/>